<evidence type="ECO:0000313" key="1">
    <source>
        <dbReference type="EMBL" id="TLQ49105.1"/>
    </source>
</evidence>
<gene>
    <name evidence="1" type="ORF">FEZ33_02485</name>
</gene>
<comment type="caution">
    <text evidence="1">The sequence shown here is derived from an EMBL/GenBank/DDBJ whole genome shotgun (WGS) entry which is preliminary data.</text>
</comment>
<proteinExistence type="predicted"/>
<dbReference type="SUPFAM" id="SSF51735">
    <property type="entry name" value="NAD(P)-binding Rossmann-fold domains"/>
    <property type="match status" value="1"/>
</dbReference>
<dbReference type="Gene3D" id="3.40.50.720">
    <property type="entry name" value="NAD(P)-binding Rossmann-like Domain"/>
    <property type="match status" value="1"/>
</dbReference>
<sequence length="78" mass="8662">MEQVNLGIIGYGQQGGFYGSLVTEGKVDKMAVVAVTDIDEAKDEKIKADFPNTKIYRNYKEMVNSGYGDAVLKEIPHY</sequence>
<name>A0A5R9EFD5_9LACT</name>
<organism evidence="1 2">
    <name type="scientific">Ruoffia tabacinasalis</name>
    <dbReference type="NCBI Taxonomy" id="87458"/>
    <lineage>
        <taxon>Bacteria</taxon>
        <taxon>Bacillati</taxon>
        <taxon>Bacillota</taxon>
        <taxon>Bacilli</taxon>
        <taxon>Lactobacillales</taxon>
        <taxon>Aerococcaceae</taxon>
        <taxon>Ruoffia</taxon>
    </lineage>
</organism>
<dbReference type="EMBL" id="VBSP01000004">
    <property type="protein sequence ID" value="TLQ49105.1"/>
    <property type="molecule type" value="Genomic_DNA"/>
</dbReference>
<protein>
    <recommendedName>
        <fullName evidence="3">Gfo/Idh/MocA-like oxidoreductase N-terminal domain-containing protein</fullName>
    </recommendedName>
</protein>
<dbReference type="InterPro" id="IPR036291">
    <property type="entry name" value="NAD(P)-bd_dom_sf"/>
</dbReference>
<evidence type="ECO:0008006" key="3">
    <source>
        <dbReference type="Google" id="ProtNLM"/>
    </source>
</evidence>
<evidence type="ECO:0000313" key="2">
    <source>
        <dbReference type="Proteomes" id="UP000306420"/>
    </source>
</evidence>
<dbReference type="OrthoDB" id="9815825at2"/>
<accession>A0A5R9EFD5</accession>
<dbReference type="Proteomes" id="UP000306420">
    <property type="component" value="Unassembled WGS sequence"/>
</dbReference>
<reference evidence="1 2" key="1">
    <citation type="submission" date="2019-05" db="EMBL/GenBank/DDBJ databases">
        <title>The metagenome of a microbial culture collection derived from dairy environment covers the genomic content of the human microbiome.</title>
        <authorList>
            <person name="Roder T."/>
            <person name="Wuthrich D."/>
            <person name="Sattari Z."/>
            <person name="Von Ah U."/>
            <person name="Bar C."/>
            <person name="Ronchi F."/>
            <person name="Macpherson A.J."/>
            <person name="Ganal-Vonarburg S.C."/>
            <person name="Bruggmann R."/>
            <person name="Vergeres G."/>
        </authorList>
    </citation>
    <scope>NUCLEOTIDE SEQUENCE [LARGE SCALE GENOMIC DNA]</scope>
    <source>
        <strain evidence="1 2">FAM 24227</strain>
    </source>
</reference>
<dbReference type="AlphaFoldDB" id="A0A5R9EFD5"/>